<dbReference type="Proteomes" id="UP000001307">
    <property type="component" value="Unassembled WGS sequence"/>
</dbReference>
<feature type="region of interest" description="Disordered" evidence="1">
    <location>
        <begin position="477"/>
        <end position="576"/>
    </location>
</feature>
<dbReference type="GO" id="GO:0008017">
    <property type="term" value="F:microtubule binding"/>
    <property type="evidence" value="ECO:0007669"/>
    <property type="project" value="TreeGrafter"/>
</dbReference>
<dbReference type="InParanoid" id="E4XX06"/>
<dbReference type="GO" id="GO:0090307">
    <property type="term" value="P:mitotic spindle assembly"/>
    <property type="evidence" value="ECO:0007669"/>
    <property type="project" value="TreeGrafter"/>
</dbReference>
<dbReference type="AlphaFoldDB" id="E4XX06"/>
<dbReference type="PANTHER" id="PTHR21567">
    <property type="entry name" value="CLASP"/>
    <property type="match status" value="1"/>
</dbReference>
<evidence type="ECO:0000313" key="4">
    <source>
        <dbReference type="Proteomes" id="UP000001307"/>
    </source>
</evidence>
<organism evidence="3">
    <name type="scientific">Oikopleura dioica</name>
    <name type="common">Tunicate</name>
    <dbReference type="NCBI Taxonomy" id="34765"/>
    <lineage>
        <taxon>Eukaryota</taxon>
        <taxon>Metazoa</taxon>
        <taxon>Chordata</taxon>
        <taxon>Tunicata</taxon>
        <taxon>Appendicularia</taxon>
        <taxon>Copelata</taxon>
        <taxon>Oikopleuridae</taxon>
        <taxon>Oikopleura</taxon>
    </lineage>
</organism>
<evidence type="ECO:0000259" key="2">
    <source>
        <dbReference type="SMART" id="SM01349"/>
    </source>
</evidence>
<feature type="compositionally biased region" description="Low complexity" evidence="1">
    <location>
        <begin position="910"/>
        <end position="926"/>
    </location>
</feature>
<dbReference type="OrthoDB" id="10389919at2759"/>
<accession>E4XX06</accession>
<proteinExistence type="predicted"/>
<feature type="compositionally biased region" description="Polar residues" evidence="1">
    <location>
        <begin position="961"/>
        <end position="974"/>
    </location>
</feature>
<dbReference type="SMART" id="SM01349">
    <property type="entry name" value="TOG"/>
    <property type="match status" value="2"/>
</dbReference>
<name>E4XX06_OIKDI</name>
<dbReference type="InterPro" id="IPR016024">
    <property type="entry name" value="ARM-type_fold"/>
</dbReference>
<dbReference type="Gene3D" id="1.25.10.10">
    <property type="entry name" value="Leucine-rich Repeat Variant"/>
    <property type="match status" value="4"/>
</dbReference>
<feature type="compositionally biased region" description="Polar residues" evidence="1">
    <location>
        <begin position="504"/>
        <end position="515"/>
    </location>
</feature>
<dbReference type="SUPFAM" id="SSF48371">
    <property type="entry name" value="ARM repeat"/>
    <property type="match status" value="1"/>
</dbReference>
<protein>
    <recommendedName>
        <fullName evidence="2">TOG domain-containing protein</fullName>
    </recommendedName>
</protein>
<dbReference type="PANTHER" id="PTHR21567:SF9">
    <property type="entry name" value="CLIP-ASSOCIATING PROTEIN"/>
    <property type="match status" value="1"/>
</dbReference>
<dbReference type="GO" id="GO:0005876">
    <property type="term" value="C:spindle microtubule"/>
    <property type="evidence" value="ECO:0007669"/>
    <property type="project" value="TreeGrafter"/>
</dbReference>
<keyword evidence="4" id="KW-1185">Reference proteome</keyword>
<feature type="compositionally biased region" description="Low complexity" evidence="1">
    <location>
        <begin position="872"/>
        <end position="902"/>
    </location>
</feature>
<dbReference type="GO" id="GO:0072686">
    <property type="term" value="C:mitotic spindle"/>
    <property type="evidence" value="ECO:0007669"/>
    <property type="project" value="TreeGrafter"/>
</dbReference>
<dbReference type="InterPro" id="IPR011989">
    <property type="entry name" value="ARM-like"/>
</dbReference>
<dbReference type="GO" id="GO:0005881">
    <property type="term" value="C:cytoplasmic microtubule"/>
    <property type="evidence" value="ECO:0007669"/>
    <property type="project" value="TreeGrafter"/>
</dbReference>
<evidence type="ECO:0000313" key="3">
    <source>
        <dbReference type="EMBL" id="CBY14200.1"/>
    </source>
</evidence>
<feature type="compositionally biased region" description="Polar residues" evidence="1">
    <location>
        <begin position="856"/>
        <end position="866"/>
    </location>
</feature>
<evidence type="ECO:0000256" key="1">
    <source>
        <dbReference type="SAM" id="MobiDB-lite"/>
    </source>
</evidence>
<sequence length="1238" mass="135097">MEENGKSKEEILEAARRFCDLMEEDEDISLAQSMAACKELGDWLENTSDAEIIAAACDCFSNLLERLDDGFRPLFGLTVPPLLTTLGQRSKQPRVNAIMMLTNLIEVFSSKEIFEMVMNGFAHEDFFIREGCCLLILSTIRRLGKKSGFEDLIASDNLNFAQALVTIAVTDPAGNARAAAAVAICELIKIIGYQAREAFDNCAGADDDDLQDKMNTIKIKKPVQVTVNGEWMDDVSKADMTVDEIYARLDTIRYAIGEGGLDPEERIKMLRKLRAIIYHHNKIPGKTIWEEIGAFFTKFAIDVLKLRKLTATTREVCLTIQQICSIPGSPDTPFDDAVAHLIQMLPRISDSSSQTAETAWNALKMCVRRYQHTKVVRVILAGNPGTNPQLKERNTPPVRRKVMNLLESVLTLWEDARPLRKQRSGLVEAINAGIYDADGETRKCARRAWHGLHSHFPNDAADMLRKLTTAQQNLILGKVAESRMPSRNGSRANSPGRRAVGRPTRTQPGSRTGSPGRNRRQAGAMQKPRVPLSRGGSPGRQKTAPRVVNRSRTTVGSRAGSPARGRVRSSTNQTPEDRTVSVIRAIASSNLADKKAGLEGFKRLLKQKVAFRTPELKKILESFKNILAGRSALFLTALDTLSEFLMVCGPVLDYPWCSFLVPALTNKAADSSLPGQSLAAVVKARTNAIDTLNPTWQLSSLSKYITDDEAKTSGPRHKVQILVWLTTLAPRIEGGELQLSEVRSAIIRIAQWGGEISRDNRSTNRTTTQIRKCAHEALKALEKSCGPDFEALLENLPPTTTETCRYLLESTFSTTASRTASRQGSRVGSRIGSRAGSRTVSPSRRPVSRGAARPGQTRSEPNSSTKIPRATNGISSKASNGSSSIPTFRKTSSSSKPSTPTSLIPPKMVTSIDSPSSTLTPSTPQTPATAEKILLEPASSSSLPEPNSVDTISSQLSHMSLTNSNANDKSSANLNLDRPDSRPPPSPCRSEEGTSESLSPADIFIDGNSKAADKLVALESLEPELLDEMEISRVLLALEKCIKDKEETVLQQAAFEMISKMAELCPKSFQNFTSGLVRTLVTLSTDETCELQSEECLEALSKYLPAISLIEPFCEGITQAENDEIKGIFYGYLIPIPAKVAKEAVQLSGAGDASSSKDFSETNAWSRMAQISLEAIRSNLSSMRKNGCTLLANMSLATKNQEAVDKILSELSGAAQKLANSYIKKASNEVTTTTSSII</sequence>
<feature type="region of interest" description="Disordered" evidence="1">
    <location>
        <begin position="961"/>
        <end position="1002"/>
    </location>
</feature>
<feature type="compositionally biased region" description="Low complexity" evidence="1">
    <location>
        <begin position="836"/>
        <end position="855"/>
    </location>
</feature>
<gene>
    <name evidence="3" type="ORF">GSOID_T00007184001</name>
</gene>
<feature type="domain" description="TOG" evidence="2">
    <location>
        <begin position="1"/>
        <end position="223"/>
    </location>
</feature>
<dbReference type="GO" id="GO:0005815">
    <property type="term" value="C:microtubule organizing center"/>
    <property type="evidence" value="ECO:0007669"/>
    <property type="project" value="TreeGrafter"/>
</dbReference>
<feature type="domain" description="TOG" evidence="2">
    <location>
        <begin position="984"/>
        <end position="1232"/>
    </location>
</feature>
<feature type="region of interest" description="Disordered" evidence="1">
    <location>
        <begin position="815"/>
        <end position="926"/>
    </location>
</feature>
<dbReference type="EMBL" id="FN653262">
    <property type="protein sequence ID" value="CBY14200.1"/>
    <property type="molecule type" value="Genomic_DNA"/>
</dbReference>
<reference evidence="3" key="1">
    <citation type="journal article" date="2010" name="Science">
        <title>Plasticity of animal genome architecture unmasked by rapid evolution of a pelagic tunicate.</title>
        <authorList>
            <person name="Denoeud F."/>
            <person name="Henriet S."/>
            <person name="Mungpakdee S."/>
            <person name="Aury J.M."/>
            <person name="Da Silva C."/>
            <person name="Brinkmann H."/>
            <person name="Mikhaleva J."/>
            <person name="Olsen L.C."/>
            <person name="Jubin C."/>
            <person name="Canestro C."/>
            <person name="Bouquet J.M."/>
            <person name="Danks G."/>
            <person name="Poulain J."/>
            <person name="Campsteijn C."/>
            <person name="Adamski M."/>
            <person name="Cross I."/>
            <person name="Yadetie F."/>
            <person name="Muffato M."/>
            <person name="Louis A."/>
            <person name="Butcher S."/>
            <person name="Tsagkogeorga G."/>
            <person name="Konrad A."/>
            <person name="Singh S."/>
            <person name="Jensen M.F."/>
            <person name="Cong E.H."/>
            <person name="Eikeseth-Otteraa H."/>
            <person name="Noel B."/>
            <person name="Anthouard V."/>
            <person name="Porcel B.M."/>
            <person name="Kachouri-Lafond R."/>
            <person name="Nishino A."/>
            <person name="Ugolini M."/>
            <person name="Chourrout P."/>
            <person name="Nishida H."/>
            <person name="Aasland R."/>
            <person name="Huzurbazar S."/>
            <person name="Westhof E."/>
            <person name="Delsuc F."/>
            <person name="Lehrach H."/>
            <person name="Reinhardt R."/>
            <person name="Weissenbach J."/>
            <person name="Roy S.W."/>
            <person name="Artiguenave F."/>
            <person name="Postlethwait J.H."/>
            <person name="Manak J.R."/>
            <person name="Thompson E.M."/>
            <person name="Jaillon O."/>
            <person name="Du Pasquier L."/>
            <person name="Boudinot P."/>
            <person name="Liberles D.A."/>
            <person name="Volff J.N."/>
            <person name="Philippe H."/>
            <person name="Lenhard B."/>
            <person name="Roest Crollius H."/>
            <person name="Wincker P."/>
            <person name="Chourrout D."/>
        </authorList>
    </citation>
    <scope>NUCLEOTIDE SEQUENCE [LARGE SCALE GENOMIC DNA]</scope>
</reference>
<dbReference type="InterPro" id="IPR034085">
    <property type="entry name" value="TOG"/>
</dbReference>